<evidence type="ECO:0000256" key="1">
    <source>
        <dbReference type="ARBA" id="ARBA00004383"/>
    </source>
</evidence>
<dbReference type="HOGENOM" id="CLU_979244_0_0_7"/>
<gene>
    <name evidence="13" type="ordered locus">Hipma_1068</name>
</gene>
<evidence type="ECO:0000259" key="12">
    <source>
        <dbReference type="PROSITE" id="PS52015"/>
    </source>
</evidence>
<accession>F2LWA0</accession>
<dbReference type="InterPro" id="IPR006260">
    <property type="entry name" value="TonB/TolA_C"/>
</dbReference>
<protein>
    <submittedName>
        <fullName evidence="13">TonB family protein</fullName>
    </submittedName>
</protein>
<feature type="domain" description="TonB C-terminal" evidence="12">
    <location>
        <begin position="188"/>
        <end position="284"/>
    </location>
</feature>
<reference evidence="14" key="2">
    <citation type="submission" date="2011-03" db="EMBL/GenBank/DDBJ databases">
        <title>The complete genome of Hippea maritima DSM 10411.</title>
        <authorList>
            <consortium name="US DOE Joint Genome Institute (JGI-PGF)"/>
            <person name="Lucas S."/>
            <person name="Copeland A."/>
            <person name="Lapidus A."/>
            <person name="Bruce D."/>
            <person name="Goodwin L."/>
            <person name="Pitluck S."/>
            <person name="Peters L."/>
            <person name="Kyrpides N."/>
            <person name="Mavromatis K."/>
            <person name="Pagani I."/>
            <person name="Ivanova N."/>
            <person name="Mikhailova N."/>
            <person name="Lu M."/>
            <person name="Detter J.C."/>
            <person name="Tapia R."/>
            <person name="Han C."/>
            <person name="Land M."/>
            <person name="Hauser L."/>
            <person name="Markowitz V."/>
            <person name="Cheng J.-F."/>
            <person name="Hugenholtz P."/>
            <person name="Woyke T."/>
            <person name="Wu D."/>
            <person name="Spring S."/>
            <person name="Schroeder M."/>
            <person name="Brambilla E."/>
            <person name="Klenk H.-P."/>
            <person name="Eisen J.A."/>
        </authorList>
    </citation>
    <scope>NUCLEOTIDE SEQUENCE [LARGE SCALE GENOMIC DNA]</scope>
    <source>
        <strain evidence="14">ATCC 700847 / DSM 10411 / MH2</strain>
    </source>
</reference>
<evidence type="ECO:0000256" key="7">
    <source>
        <dbReference type="ARBA" id="ARBA00022927"/>
    </source>
</evidence>
<proteinExistence type="inferred from homology"/>
<dbReference type="AlphaFoldDB" id="F2LWA0"/>
<keyword evidence="8 11" id="KW-1133">Transmembrane helix</keyword>
<dbReference type="OrthoDB" id="9788673at2"/>
<dbReference type="GO" id="GO:0031992">
    <property type="term" value="F:energy transducer activity"/>
    <property type="evidence" value="ECO:0007669"/>
    <property type="project" value="TreeGrafter"/>
</dbReference>
<keyword evidence="4" id="KW-1003">Cell membrane</keyword>
<dbReference type="GO" id="GO:0098797">
    <property type="term" value="C:plasma membrane protein complex"/>
    <property type="evidence" value="ECO:0007669"/>
    <property type="project" value="TreeGrafter"/>
</dbReference>
<evidence type="ECO:0000256" key="3">
    <source>
        <dbReference type="ARBA" id="ARBA00022448"/>
    </source>
</evidence>
<dbReference type="PANTHER" id="PTHR33446:SF2">
    <property type="entry name" value="PROTEIN TONB"/>
    <property type="match status" value="1"/>
</dbReference>
<keyword evidence="3" id="KW-0813">Transport</keyword>
<evidence type="ECO:0000313" key="13">
    <source>
        <dbReference type="EMBL" id="AEA34034.1"/>
    </source>
</evidence>
<dbReference type="Gene3D" id="3.30.1150.10">
    <property type="match status" value="1"/>
</dbReference>
<dbReference type="RefSeq" id="WP_013682073.1">
    <property type="nucleotide sequence ID" value="NC_015318.1"/>
</dbReference>
<dbReference type="PANTHER" id="PTHR33446">
    <property type="entry name" value="PROTEIN TONB-RELATED"/>
    <property type="match status" value="1"/>
</dbReference>
<dbReference type="InterPro" id="IPR051045">
    <property type="entry name" value="TonB-dependent_transducer"/>
</dbReference>
<dbReference type="EMBL" id="CP002606">
    <property type="protein sequence ID" value="AEA34034.1"/>
    <property type="molecule type" value="Genomic_DNA"/>
</dbReference>
<evidence type="ECO:0000256" key="6">
    <source>
        <dbReference type="ARBA" id="ARBA00022692"/>
    </source>
</evidence>
<evidence type="ECO:0000256" key="4">
    <source>
        <dbReference type="ARBA" id="ARBA00022475"/>
    </source>
</evidence>
<dbReference type="Pfam" id="PF03544">
    <property type="entry name" value="TonB_C"/>
    <property type="match status" value="1"/>
</dbReference>
<evidence type="ECO:0000256" key="5">
    <source>
        <dbReference type="ARBA" id="ARBA00022519"/>
    </source>
</evidence>
<organism evidence="13 14">
    <name type="scientific">Hippea maritima (strain ATCC 700847 / DSM 10411 / MH2)</name>
    <dbReference type="NCBI Taxonomy" id="760142"/>
    <lineage>
        <taxon>Bacteria</taxon>
        <taxon>Pseudomonadati</taxon>
        <taxon>Campylobacterota</taxon>
        <taxon>Desulfurellia</taxon>
        <taxon>Desulfurellales</taxon>
        <taxon>Hippeaceae</taxon>
        <taxon>Hippea</taxon>
    </lineage>
</organism>
<dbReference type="GO" id="GO:0015031">
    <property type="term" value="P:protein transport"/>
    <property type="evidence" value="ECO:0007669"/>
    <property type="project" value="UniProtKB-KW"/>
</dbReference>
<keyword evidence="14" id="KW-1185">Reference proteome</keyword>
<evidence type="ECO:0000256" key="2">
    <source>
        <dbReference type="ARBA" id="ARBA00006555"/>
    </source>
</evidence>
<sequence>MKRFKRFVIISIIFSLFLHSILFFLVFQFLKPKKLPTPPLPKQVFVDIIRLPKPKIKVQKKKQEEHKIAANIQREGRARVYSKEEKIPYGEAKPRLEKVKPHPESSKQKVKTKPKIAKNKTSKSKAVGLSRPKKSNLVKLKGGLFNEKLLSDLSKRGFSSGTSNQYKYKNAKKEATISIGTQELKYASYMAKLKNKIQDVWVYPQQAIQTGQQGALLILFSIGKDGRLVRLKLIRSSGYPILDNAALQAIKDASPFAPLPKRFGIDVLNIYATFEYRLSNYFIY</sequence>
<keyword evidence="5" id="KW-0997">Cell inner membrane</keyword>
<dbReference type="eggNOG" id="COG0810">
    <property type="taxonomic scope" value="Bacteria"/>
</dbReference>
<evidence type="ECO:0000256" key="8">
    <source>
        <dbReference type="ARBA" id="ARBA00022989"/>
    </source>
</evidence>
<dbReference type="SUPFAM" id="SSF74653">
    <property type="entry name" value="TolA/TonB C-terminal domain"/>
    <property type="match status" value="1"/>
</dbReference>
<dbReference type="Proteomes" id="UP000008139">
    <property type="component" value="Chromosome"/>
</dbReference>
<evidence type="ECO:0000256" key="10">
    <source>
        <dbReference type="SAM" id="MobiDB-lite"/>
    </source>
</evidence>
<comment type="similarity">
    <text evidence="2">Belongs to the TonB family.</text>
</comment>
<keyword evidence="6 11" id="KW-0812">Transmembrane</keyword>
<feature type="compositionally biased region" description="Basic and acidic residues" evidence="10">
    <location>
        <begin position="92"/>
        <end position="107"/>
    </location>
</feature>
<reference evidence="13 14" key="1">
    <citation type="journal article" date="2011" name="Stand. Genomic Sci.">
        <title>Complete genome sequence of the thermophilic sulfur-reducer Hippea maritima type strain (MH(2)).</title>
        <authorList>
            <person name="Huntemann M."/>
            <person name="Lu M."/>
            <person name="Nolan M."/>
            <person name="Lapidus A."/>
            <person name="Lucas S."/>
            <person name="Hammon N."/>
            <person name="Deshpande S."/>
            <person name="Cheng J.F."/>
            <person name="Tapia R."/>
            <person name="Han C."/>
            <person name="Goodwin L."/>
            <person name="Pitluck S."/>
            <person name="Liolios K."/>
            <person name="Pagani I."/>
            <person name="Ivanova N."/>
            <person name="Ovchinikova G."/>
            <person name="Pati A."/>
            <person name="Chen A."/>
            <person name="Palaniappan K."/>
            <person name="Land M."/>
            <person name="Hauser L."/>
            <person name="Jeffries C.D."/>
            <person name="Detter J.C."/>
            <person name="Brambilla E.M."/>
            <person name="Rohde M."/>
            <person name="Spring S."/>
            <person name="Goker M."/>
            <person name="Woyke T."/>
            <person name="Bristow J."/>
            <person name="Eisen J.A."/>
            <person name="Markowitz V."/>
            <person name="Hugenholtz P."/>
            <person name="Kyrpides N.C."/>
            <person name="Klenk H.P."/>
            <person name="Mavromatis K."/>
        </authorList>
    </citation>
    <scope>NUCLEOTIDE SEQUENCE [LARGE SCALE GENOMIC DNA]</scope>
    <source>
        <strain evidence="14">ATCC 700847 / DSM 10411 / MH2</strain>
    </source>
</reference>
<evidence type="ECO:0000313" key="14">
    <source>
        <dbReference type="Proteomes" id="UP000008139"/>
    </source>
</evidence>
<evidence type="ECO:0000256" key="9">
    <source>
        <dbReference type="ARBA" id="ARBA00023136"/>
    </source>
</evidence>
<evidence type="ECO:0000256" key="11">
    <source>
        <dbReference type="SAM" id="Phobius"/>
    </source>
</evidence>
<dbReference type="InterPro" id="IPR037682">
    <property type="entry name" value="TonB_C"/>
</dbReference>
<keyword evidence="7" id="KW-0653">Protein transport</keyword>
<feature type="region of interest" description="Disordered" evidence="10">
    <location>
        <begin position="92"/>
        <end position="129"/>
    </location>
</feature>
<feature type="transmembrane region" description="Helical" evidence="11">
    <location>
        <begin position="7"/>
        <end position="30"/>
    </location>
</feature>
<feature type="compositionally biased region" description="Basic residues" evidence="10">
    <location>
        <begin position="108"/>
        <end position="123"/>
    </location>
</feature>
<comment type="subcellular location">
    <subcellularLocation>
        <location evidence="1">Cell inner membrane</location>
        <topology evidence="1">Single-pass membrane protein</topology>
        <orientation evidence="1">Periplasmic side</orientation>
    </subcellularLocation>
</comment>
<dbReference type="PROSITE" id="PS52015">
    <property type="entry name" value="TONB_CTD"/>
    <property type="match status" value="1"/>
</dbReference>
<dbReference type="KEGG" id="hmr:Hipma_1068"/>
<dbReference type="GO" id="GO:0055085">
    <property type="term" value="P:transmembrane transport"/>
    <property type="evidence" value="ECO:0007669"/>
    <property type="project" value="InterPro"/>
</dbReference>
<dbReference type="InParanoid" id="F2LWA0"/>
<keyword evidence="9 11" id="KW-0472">Membrane</keyword>
<dbReference type="STRING" id="760142.Hipma_1068"/>
<name>F2LWA0_HIPMA</name>
<dbReference type="NCBIfam" id="TIGR01352">
    <property type="entry name" value="tonB_Cterm"/>
    <property type="match status" value="1"/>
</dbReference>